<feature type="domain" description="Winged helix-turn-helix" evidence="1">
    <location>
        <begin position="2"/>
        <end position="52"/>
    </location>
</feature>
<dbReference type="EMBL" id="LR796710">
    <property type="protein sequence ID" value="CAB4161338.1"/>
    <property type="molecule type" value="Genomic_DNA"/>
</dbReference>
<accession>A0A6J5NW64</accession>
<sequence length="63" mass="7248">MSQKAKILECLSRGWKSPLDALNEAGTMKLATRVGELRHQGYKINDIWHESGKYKLYKLESIL</sequence>
<reference evidence="2" key="1">
    <citation type="submission" date="2020-04" db="EMBL/GenBank/DDBJ databases">
        <authorList>
            <person name="Chiriac C."/>
            <person name="Salcher M."/>
            <person name="Ghai R."/>
            <person name="Kavagutti S V."/>
        </authorList>
    </citation>
    <scope>NUCLEOTIDE SEQUENCE</scope>
</reference>
<protein>
    <submittedName>
        <fullName evidence="2">Helix-turn-helix domain containing protein</fullName>
    </submittedName>
</protein>
<evidence type="ECO:0000313" key="2">
    <source>
        <dbReference type="EMBL" id="CAB4161338.1"/>
    </source>
</evidence>
<name>A0A6J5NW64_9CAUD</name>
<organism evidence="2">
    <name type="scientific">uncultured Caudovirales phage</name>
    <dbReference type="NCBI Taxonomy" id="2100421"/>
    <lineage>
        <taxon>Viruses</taxon>
        <taxon>Duplodnaviria</taxon>
        <taxon>Heunggongvirae</taxon>
        <taxon>Uroviricota</taxon>
        <taxon>Caudoviricetes</taxon>
        <taxon>Peduoviridae</taxon>
        <taxon>Maltschvirus</taxon>
        <taxon>Maltschvirus maltsch</taxon>
    </lineage>
</organism>
<dbReference type="Pfam" id="PF14090">
    <property type="entry name" value="HTH_39"/>
    <property type="match status" value="1"/>
</dbReference>
<gene>
    <name evidence="2" type="ORF">UFOVP774_47</name>
</gene>
<proteinExistence type="predicted"/>
<dbReference type="InterPro" id="IPR055245">
    <property type="entry name" value="HTH_proteobacteria"/>
</dbReference>
<evidence type="ECO:0000259" key="1">
    <source>
        <dbReference type="Pfam" id="PF14090"/>
    </source>
</evidence>